<dbReference type="InterPro" id="IPR036676">
    <property type="entry name" value="PurM-like_C_sf"/>
</dbReference>
<dbReference type="PANTHER" id="PTHR30270">
    <property type="entry name" value="THIAMINE-MONOPHOSPHATE KINASE"/>
    <property type="match status" value="1"/>
</dbReference>
<dbReference type="Pfam" id="PF00586">
    <property type="entry name" value="AIRS"/>
    <property type="match status" value="1"/>
</dbReference>
<dbReference type="InterPro" id="IPR010918">
    <property type="entry name" value="PurM-like_C_dom"/>
</dbReference>
<feature type="domain" description="PurM-like N-terminal" evidence="3">
    <location>
        <begin position="1"/>
        <end position="74"/>
    </location>
</feature>
<evidence type="ECO:0000313" key="5">
    <source>
        <dbReference type="EMBL" id="GGA64639.1"/>
    </source>
</evidence>
<dbReference type="SUPFAM" id="SSF55326">
    <property type="entry name" value="PurM N-terminal domain-like"/>
    <property type="match status" value="1"/>
</dbReference>
<evidence type="ECO:0000259" key="4">
    <source>
        <dbReference type="Pfam" id="PF02769"/>
    </source>
</evidence>
<evidence type="ECO:0000259" key="3">
    <source>
        <dbReference type="Pfam" id="PF00586"/>
    </source>
</evidence>
<evidence type="ECO:0000256" key="2">
    <source>
        <dbReference type="SAM" id="MobiDB-lite"/>
    </source>
</evidence>
<keyword evidence="1" id="KW-0784">Thiamine biosynthesis</keyword>
<dbReference type="Pfam" id="PF02769">
    <property type="entry name" value="AIRS_C"/>
    <property type="match status" value="1"/>
</dbReference>
<reference evidence="5" key="2">
    <citation type="submission" date="2020-09" db="EMBL/GenBank/DDBJ databases">
        <authorList>
            <person name="Sun Q."/>
            <person name="Zhou Y."/>
        </authorList>
    </citation>
    <scope>NUCLEOTIDE SEQUENCE</scope>
    <source>
        <strain evidence="5">CGMCC 1.15447</strain>
    </source>
</reference>
<dbReference type="InterPro" id="IPR036921">
    <property type="entry name" value="PurM-like_N_sf"/>
</dbReference>
<dbReference type="Gene3D" id="3.30.1330.10">
    <property type="entry name" value="PurM-like, N-terminal domain"/>
    <property type="match status" value="1"/>
</dbReference>
<gene>
    <name evidence="5" type="ORF">GCM10011507_15340</name>
</gene>
<evidence type="ECO:0000313" key="6">
    <source>
        <dbReference type="Proteomes" id="UP000648801"/>
    </source>
</evidence>
<accession>A0A916RRS2</accession>
<dbReference type="AlphaFoldDB" id="A0A916RRS2"/>
<organism evidence="5 6">
    <name type="scientific">Edaphobacter acidisoli</name>
    <dbReference type="NCBI Taxonomy" id="2040573"/>
    <lineage>
        <taxon>Bacteria</taxon>
        <taxon>Pseudomonadati</taxon>
        <taxon>Acidobacteriota</taxon>
        <taxon>Terriglobia</taxon>
        <taxon>Terriglobales</taxon>
        <taxon>Acidobacteriaceae</taxon>
        <taxon>Edaphobacter</taxon>
    </lineage>
</organism>
<dbReference type="Proteomes" id="UP000648801">
    <property type="component" value="Unassembled WGS sequence"/>
</dbReference>
<dbReference type="PANTHER" id="PTHR30270:SF0">
    <property type="entry name" value="THIAMINE-MONOPHOSPHATE KINASE"/>
    <property type="match status" value="1"/>
</dbReference>
<comment type="caution">
    <text evidence="5">The sequence shown here is derived from an EMBL/GenBank/DDBJ whole genome shotgun (WGS) entry which is preliminary data.</text>
</comment>
<evidence type="ECO:0000256" key="1">
    <source>
        <dbReference type="ARBA" id="ARBA00022977"/>
    </source>
</evidence>
<sequence>MGATPLAAFLSLALPADMLTTAQGRRWVERFFTGLRALAHRHKVPLAGGDTSESPRETRDANGLILADIVLIGLVPTGKALRRSKARPGDAIYVTGHLGGSAAELAKLLKQQKPAQTKSTRDHPHLYPEPRIAQGRALLTRNLATACIDISDGLSTDLAHICRASGTHAEIDQSALPIHPQARKLTPEAALHAALHGGEDYELLFTAPATTRIPKSIARVPITRIGRLTPKRPATPLLTLITPNSARTPLKPSGWQHFTPPGRQNR</sequence>
<evidence type="ECO:0008006" key="7">
    <source>
        <dbReference type="Google" id="ProtNLM"/>
    </source>
</evidence>
<dbReference type="GO" id="GO:0009228">
    <property type="term" value="P:thiamine biosynthetic process"/>
    <property type="evidence" value="ECO:0007669"/>
    <property type="project" value="UniProtKB-KW"/>
</dbReference>
<keyword evidence="6" id="KW-1185">Reference proteome</keyword>
<dbReference type="CDD" id="cd02194">
    <property type="entry name" value="ThiL"/>
    <property type="match status" value="1"/>
</dbReference>
<feature type="domain" description="PurM-like C-terminal" evidence="4">
    <location>
        <begin position="87"/>
        <end position="191"/>
    </location>
</feature>
<protein>
    <recommendedName>
        <fullName evidence="7">Thiamine-phosphate kinase</fullName>
    </recommendedName>
</protein>
<dbReference type="InterPro" id="IPR006283">
    <property type="entry name" value="ThiL-like"/>
</dbReference>
<reference evidence="5" key="1">
    <citation type="journal article" date="2014" name="Int. J. Syst. Evol. Microbiol.">
        <title>Complete genome sequence of Corynebacterium casei LMG S-19264T (=DSM 44701T), isolated from a smear-ripened cheese.</title>
        <authorList>
            <consortium name="US DOE Joint Genome Institute (JGI-PGF)"/>
            <person name="Walter F."/>
            <person name="Albersmeier A."/>
            <person name="Kalinowski J."/>
            <person name="Ruckert C."/>
        </authorList>
    </citation>
    <scope>NUCLEOTIDE SEQUENCE</scope>
    <source>
        <strain evidence="5">CGMCC 1.15447</strain>
    </source>
</reference>
<name>A0A916RRS2_9BACT</name>
<dbReference type="EMBL" id="BMJB01000001">
    <property type="protein sequence ID" value="GGA64639.1"/>
    <property type="molecule type" value="Genomic_DNA"/>
</dbReference>
<dbReference type="NCBIfam" id="TIGR01379">
    <property type="entry name" value="thiL"/>
    <property type="match status" value="1"/>
</dbReference>
<dbReference type="InterPro" id="IPR016188">
    <property type="entry name" value="PurM-like_N"/>
</dbReference>
<dbReference type="Gene3D" id="3.90.650.10">
    <property type="entry name" value="PurM-like C-terminal domain"/>
    <property type="match status" value="1"/>
</dbReference>
<dbReference type="SUPFAM" id="SSF56042">
    <property type="entry name" value="PurM C-terminal domain-like"/>
    <property type="match status" value="1"/>
</dbReference>
<proteinExistence type="predicted"/>
<feature type="region of interest" description="Disordered" evidence="2">
    <location>
        <begin position="245"/>
        <end position="266"/>
    </location>
</feature>
<dbReference type="GO" id="GO:0009030">
    <property type="term" value="F:thiamine-phosphate kinase activity"/>
    <property type="evidence" value="ECO:0007669"/>
    <property type="project" value="InterPro"/>
</dbReference>